<dbReference type="AlphaFoldDB" id="A0A7Y0AD42"/>
<feature type="transmembrane region" description="Helical" evidence="1">
    <location>
        <begin position="216"/>
        <end position="234"/>
    </location>
</feature>
<dbReference type="InterPro" id="IPR045691">
    <property type="entry name" value="DUF6056"/>
</dbReference>
<name>A0A7Y0AD42_9BACT</name>
<accession>A0A7Y0AD42</accession>
<feature type="transmembrane region" description="Helical" evidence="1">
    <location>
        <begin position="174"/>
        <end position="204"/>
    </location>
</feature>
<keyword evidence="1" id="KW-0812">Transmembrane</keyword>
<evidence type="ECO:0000313" key="2">
    <source>
        <dbReference type="EMBL" id="NML65091.1"/>
    </source>
</evidence>
<dbReference type="EMBL" id="JABBGH010000001">
    <property type="protein sequence ID" value="NML65091.1"/>
    <property type="molecule type" value="Genomic_DNA"/>
</dbReference>
<keyword evidence="3" id="KW-1185">Reference proteome</keyword>
<dbReference type="RefSeq" id="WP_169530347.1">
    <property type="nucleotide sequence ID" value="NZ_JABBGH010000001.1"/>
</dbReference>
<keyword evidence="1" id="KW-1133">Transmembrane helix</keyword>
<sequence>MPFRVRSAGRLLLAAGLLAALLPFFLLCYYNQPYLDDFALGTLGRTRGPWAAQAYLYAHLYGRFVASFLLVVGNPLTYGALRAYGLASLVINLCTLLALWFSLRSLLRPALSRLTTLLLAGALLLFFIALIPDIYASFYWFAAQVTHHLAALYLLLVVVGAVRFQQATRRAPKLAWLSLAVIGTLCTGGSSEPATVLLGWLLLVAGGISWQRWQGAALRLWAGLLGLLAGAAWLNATAPGTQQRLHATASGARNMAPLLASFWHPAWLAGALGRLLFTPGVLLLLLAPLALQPLVPALVAARPRGLRLPLPFGAAVLLVGILLGALLMQVQIESPAISSRVANLLLWWLLLGWLGACWAALPAAASQRRPVPKLVRYAIGALLVLYVLLPVRRAWREVAIEAPSWYEQCWQRYAFLQRLALTTPHVRAQVPPIRRVVPRYVLIRGYDIGTTYNRPYNRDVAAYFGVDSVRVDPAAQHAAF</sequence>
<reference evidence="2 3" key="1">
    <citation type="submission" date="2020-04" db="EMBL/GenBank/DDBJ databases">
        <title>Hymenobacter polaris sp. nov., isolated from Arctic soil.</title>
        <authorList>
            <person name="Dahal R.H."/>
        </authorList>
    </citation>
    <scope>NUCLEOTIDE SEQUENCE [LARGE SCALE GENOMIC DNA]</scope>
    <source>
        <strain evidence="2 3">RP-2-7</strain>
    </source>
</reference>
<proteinExistence type="predicted"/>
<evidence type="ECO:0008006" key="4">
    <source>
        <dbReference type="Google" id="ProtNLM"/>
    </source>
</evidence>
<comment type="caution">
    <text evidence="2">The sequence shown here is derived from an EMBL/GenBank/DDBJ whole genome shotgun (WGS) entry which is preliminary data.</text>
</comment>
<feature type="transmembrane region" description="Helical" evidence="1">
    <location>
        <begin position="344"/>
        <end position="365"/>
    </location>
</feature>
<keyword evidence="1" id="KW-0472">Membrane</keyword>
<feature type="transmembrane region" description="Helical" evidence="1">
    <location>
        <begin position="114"/>
        <end position="132"/>
    </location>
</feature>
<feature type="transmembrane region" description="Helical" evidence="1">
    <location>
        <begin position="83"/>
        <end position="102"/>
    </location>
</feature>
<feature type="transmembrane region" description="Helical" evidence="1">
    <location>
        <begin position="138"/>
        <end position="162"/>
    </location>
</feature>
<evidence type="ECO:0000256" key="1">
    <source>
        <dbReference type="SAM" id="Phobius"/>
    </source>
</evidence>
<evidence type="ECO:0000313" key="3">
    <source>
        <dbReference type="Proteomes" id="UP000559626"/>
    </source>
</evidence>
<feature type="transmembrane region" description="Helical" evidence="1">
    <location>
        <begin position="377"/>
        <end position="395"/>
    </location>
</feature>
<dbReference type="Pfam" id="PF19528">
    <property type="entry name" value="DUF6056"/>
    <property type="match status" value="1"/>
</dbReference>
<protein>
    <recommendedName>
        <fullName evidence="4">Glycosyltransferase RgtA/B/C/D-like domain-containing protein</fullName>
    </recommendedName>
</protein>
<organism evidence="2 3">
    <name type="scientific">Hymenobacter polaris</name>
    <dbReference type="NCBI Taxonomy" id="2682546"/>
    <lineage>
        <taxon>Bacteria</taxon>
        <taxon>Pseudomonadati</taxon>
        <taxon>Bacteroidota</taxon>
        <taxon>Cytophagia</taxon>
        <taxon>Cytophagales</taxon>
        <taxon>Hymenobacteraceae</taxon>
        <taxon>Hymenobacter</taxon>
    </lineage>
</organism>
<dbReference type="Proteomes" id="UP000559626">
    <property type="component" value="Unassembled WGS sequence"/>
</dbReference>
<gene>
    <name evidence="2" type="ORF">HHL22_07715</name>
</gene>
<feature type="transmembrane region" description="Helical" evidence="1">
    <location>
        <begin position="281"/>
        <end position="300"/>
    </location>
</feature>
<feature type="transmembrane region" description="Helical" evidence="1">
    <location>
        <begin position="312"/>
        <end position="332"/>
    </location>
</feature>